<dbReference type="Gene3D" id="1.10.10.10">
    <property type="entry name" value="Winged helix-like DNA-binding domain superfamily/Winged helix DNA-binding domain"/>
    <property type="match status" value="1"/>
</dbReference>
<proteinExistence type="inferred from homology"/>
<dbReference type="InterPro" id="IPR000847">
    <property type="entry name" value="LysR_HTH_N"/>
</dbReference>
<comment type="similarity">
    <text evidence="1">Belongs to the LysR transcriptional regulatory family.</text>
</comment>
<dbReference type="GO" id="GO:0000976">
    <property type="term" value="F:transcription cis-regulatory region binding"/>
    <property type="evidence" value="ECO:0007669"/>
    <property type="project" value="TreeGrafter"/>
</dbReference>
<evidence type="ECO:0000256" key="4">
    <source>
        <dbReference type="ARBA" id="ARBA00023163"/>
    </source>
</evidence>
<feature type="domain" description="HTH lysR-type" evidence="5">
    <location>
        <begin position="2"/>
        <end position="59"/>
    </location>
</feature>
<dbReference type="GO" id="GO:0003700">
    <property type="term" value="F:DNA-binding transcription factor activity"/>
    <property type="evidence" value="ECO:0007669"/>
    <property type="project" value="InterPro"/>
</dbReference>
<dbReference type="PANTHER" id="PTHR30126">
    <property type="entry name" value="HTH-TYPE TRANSCRIPTIONAL REGULATOR"/>
    <property type="match status" value="1"/>
</dbReference>
<evidence type="ECO:0000313" key="6">
    <source>
        <dbReference type="EMBL" id="KGJ92963.1"/>
    </source>
</evidence>
<keyword evidence="3" id="KW-0238">DNA-binding</keyword>
<dbReference type="Pfam" id="PF00126">
    <property type="entry name" value="HTH_1"/>
    <property type="match status" value="1"/>
</dbReference>
<dbReference type="CDD" id="cd05466">
    <property type="entry name" value="PBP2_LTTR_substrate"/>
    <property type="match status" value="1"/>
</dbReference>
<dbReference type="InterPro" id="IPR036390">
    <property type="entry name" value="WH_DNA-bd_sf"/>
</dbReference>
<accession>A0A099KTF9</accession>
<gene>
    <name evidence="6" type="ORF">ND2E_2429</name>
</gene>
<protein>
    <submittedName>
        <fullName evidence="6">Transcriptional regulator, LysR family</fullName>
    </submittedName>
</protein>
<keyword evidence="2" id="KW-0805">Transcription regulation</keyword>
<dbReference type="Pfam" id="PF03466">
    <property type="entry name" value="LysR_substrate"/>
    <property type="match status" value="1"/>
</dbReference>
<dbReference type="PATRIC" id="fig|28229.4.peg.1458"/>
<organism evidence="6 7">
    <name type="scientific">Colwellia psychrerythraea</name>
    <name type="common">Vibrio psychroerythus</name>
    <dbReference type="NCBI Taxonomy" id="28229"/>
    <lineage>
        <taxon>Bacteria</taxon>
        <taxon>Pseudomonadati</taxon>
        <taxon>Pseudomonadota</taxon>
        <taxon>Gammaproteobacteria</taxon>
        <taxon>Alteromonadales</taxon>
        <taxon>Colwelliaceae</taxon>
        <taxon>Colwellia</taxon>
    </lineage>
</organism>
<name>A0A099KTF9_COLPS</name>
<dbReference type="InterPro" id="IPR036388">
    <property type="entry name" value="WH-like_DNA-bd_sf"/>
</dbReference>
<dbReference type="InterPro" id="IPR005119">
    <property type="entry name" value="LysR_subst-bd"/>
</dbReference>
<comment type="caution">
    <text evidence="6">The sequence shown here is derived from an EMBL/GenBank/DDBJ whole genome shotgun (WGS) entry which is preliminary data.</text>
</comment>
<keyword evidence="4" id="KW-0804">Transcription</keyword>
<dbReference type="Proteomes" id="UP000029843">
    <property type="component" value="Unassembled WGS sequence"/>
</dbReference>
<dbReference type="EMBL" id="JQED01000015">
    <property type="protein sequence ID" value="KGJ92963.1"/>
    <property type="molecule type" value="Genomic_DNA"/>
</dbReference>
<dbReference type="RefSeq" id="WP_033093208.1">
    <property type="nucleotide sequence ID" value="NZ_JQED01000015.1"/>
</dbReference>
<evidence type="ECO:0000256" key="3">
    <source>
        <dbReference type="ARBA" id="ARBA00023125"/>
    </source>
</evidence>
<sequence>MFSVEQLQAFITTVETGSFSAAARSLNKVQSVVSQHVINLEIDCNSLLFDRSGRYPLLTEAGKKLLPHAQAVIYQHQRLKNSAIALTDNTPREITIALDEGISFKLIASIISKLQDKFPDITLEFLSASSPDIIDMLKKEKALTGIVFSELTIPTYLDFECIGSINFDLYVANSHPLASQQCKNIDSLRLHRQLLIRSRNTQSSSFQLKVSPNVWYADNYFLLLELALQGNGWCLLPNHIANESVESGQLVKLPLEFEEMRWQANVDVVQHQRHSNLEVFKVLRLLLRNLL</sequence>
<evidence type="ECO:0000256" key="1">
    <source>
        <dbReference type="ARBA" id="ARBA00009437"/>
    </source>
</evidence>
<dbReference type="AlphaFoldDB" id="A0A099KTF9"/>
<dbReference type="PROSITE" id="PS50931">
    <property type="entry name" value="HTH_LYSR"/>
    <property type="match status" value="1"/>
</dbReference>
<dbReference type="PANTHER" id="PTHR30126:SF91">
    <property type="entry name" value="LYSR FAMILY TRANSCRIPTIONAL REGULATOR"/>
    <property type="match status" value="1"/>
</dbReference>
<dbReference type="Gene3D" id="3.40.190.290">
    <property type="match status" value="1"/>
</dbReference>
<evidence type="ECO:0000259" key="5">
    <source>
        <dbReference type="PROSITE" id="PS50931"/>
    </source>
</evidence>
<evidence type="ECO:0000313" key="7">
    <source>
        <dbReference type="Proteomes" id="UP000029843"/>
    </source>
</evidence>
<dbReference type="SUPFAM" id="SSF46785">
    <property type="entry name" value="Winged helix' DNA-binding domain"/>
    <property type="match status" value="1"/>
</dbReference>
<dbReference type="SUPFAM" id="SSF53850">
    <property type="entry name" value="Periplasmic binding protein-like II"/>
    <property type="match status" value="1"/>
</dbReference>
<dbReference type="OrthoDB" id="196624at2"/>
<evidence type="ECO:0000256" key="2">
    <source>
        <dbReference type="ARBA" id="ARBA00023015"/>
    </source>
</evidence>
<reference evidence="6 7" key="1">
    <citation type="submission" date="2014-08" db="EMBL/GenBank/DDBJ databases">
        <title>Genomic and Phenotypic Diversity of Colwellia psychrerythraea strains from Disparate Marine Basins.</title>
        <authorList>
            <person name="Techtmann S.M."/>
            <person name="Stelling S.C."/>
            <person name="Utturkar S.M."/>
            <person name="Alshibli N."/>
            <person name="Harris A."/>
            <person name="Brown S.D."/>
            <person name="Hazen T.C."/>
        </authorList>
    </citation>
    <scope>NUCLEOTIDE SEQUENCE [LARGE SCALE GENOMIC DNA]</scope>
    <source>
        <strain evidence="6 7">ND2E</strain>
    </source>
</reference>